<evidence type="ECO:0000313" key="2">
    <source>
        <dbReference type="EMBL" id="QQB88777.1"/>
    </source>
</evidence>
<evidence type="ECO:0000313" key="3">
    <source>
        <dbReference type="Proteomes" id="UP000287388"/>
    </source>
</evidence>
<dbReference type="RefSeq" id="WP_128719357.1">
    <property type="nucleotide sequence ID" value="NZ_BJNC01000040.1"/>
</dbReference>
<name>A0A410NVF8_BREDI</name>
<proteinExistence type="predicted"/>
<organism evidence="1 3">
    <name type="scientific">Brevundimonas diminuta</name>
    <name type="common">Pseudomonas diminuta</name>
    <dbReference type="NCBI Taxonomy" id="293"/>
    <lineage>
        <taxon>Bacteria</taxon>
        <taxon>Pseudomonadati</taxon>
        <taxon>Pseudomonadota</taxon>
        <taxon>Alphaproteobacteria</taxon>
        <taxon>Caulobacterales</taxon>
        <taxon>Caulobacteraceae</taxon>
        <taxon>Brevundimonas</taxon>
    </lineage>
</organism>
<reference evidence="1 3" key="1">
    <citation type="submission" date="2019-01" db="EMBL/GenBank/DDBJ databases">
        <title>Brevundimonas diminuta Genome sequencing and assembly.</title>
        <authorList>
            <person name="Chen H."/>
        </authorList>
    </citation>
    <scope>NUCLEOTIDE SEQUENCE [LARGE SCALE GENOMIC DNA]</scope>
    <source>
        <strain evidence="1">ATCC</strain>
        <strain evidence="3">ATCC(B) 19146</strain>
    </source>
</reference>
<reference evidence="2 4" key="2">
    <citation type="submission" date="2020-12" db="EMBL/GenBank/DDBJ databases">
        <title>FDA dAtabase for Regulatory Grade micrObial Sequences (FDA-ARGOS): Supporting development and validation of Infectious Disease Dx tests.</title>
        <authorList>
            <person name="Kerrigan L."/>
            <person name="Long C."/>
            <person name="Tallon L."/>
            <person name="Sadzewicz L."/>
            <person name="Zhao X."/>
            <person name="Boylan J."/>
            <person name="Ott S."/>
            <person name="Bowen H."/>
            <person name="Vavikolanu K."/>
            <person name="Mehta A."/>
            <person name="Aluvathingal J."/>
            <person name="Nadendla S."/>
            <person name="Yan Y."/>
            <person name="Sichtig H."/>
        </authorList>
    </citation>
    <scope>NUCLEOTIDE SEQUENCE [LARGE SCALE GENOMIC DNA]</scope>
    <source>
        <strain evidence="2 4">FDAARGOS_1026</strain>
    </source>
</reference>
<gene>
    <name evidence="1" type="ORF">EQG53_05505</name>
    <name evidence="2" type="ORF">I6H83_16925</name>
</gene>
<dbReference type="AlphaFoldDB" id="A0A410NVF8"/>
<evidence type="ECO:0000313" key="4">
    <source>
        <dbReference type="Proteomes" id="UP000596117"/>
    </source>
</evidence>
<keyword evidence="4" id="KW-1185">Reference proteome</keyword>
<sequence>MANAINQKEAEYDAYVSAERAERLAECEERAARRKVRDYAAEWSAPGPDPLSPDKRAALNAAMALCDRAFGKGAVVPASRMEAAA</sequence>
<protein>
    <submittedName>
        <fullName evidence="1">Uncharacterized protein</fullName>
    </submittedName>
</protein>
<accession>A0A410NVF8</accession>
<dbReference type="EMBL" id="CP066026">
    <property type="protein sequence ID" value="QQB88777.1"/>
    <property type="molecule type" value="Genomic_DNA"/>
</dbReference>
<dbReference type="Proteomes" id="UP000287388">
    <property type="component" value="Chromosome"/>
</dbReference>
<evidence type="ECO:0000313" key="1">
    <source>
        <dbReference type="EMBL" id="QAT13858.1"/>
    </source>
</evidence>
<dbReference type="KEGG" id="bdm:EQG53_05505"/>
<dbReference type="EMBL" id="CP035093">
    <property type="protein sequence ID" value="QAT13858.1"/>
    <property type="molecule type" value="Genomic_DNA"/>
</dbReference>
<dbReference type="Proteomes" id="UP000596117">
    <property type="component" value="Chromosome"/>
</dbReference>